<evidence type="ECO:0000259" key="8">
    <source>
        <dbReference type="PROSITE" id="PS50222"/>
    </source>
</evidence>
<evidence type="ECO:0000313" key="11">
    <source>
        <dbReference type="EMBL" id="CAL4802339.1"/>
    </source>
</evidence>
<evidence type="ECO:0000256" key="2">
    <source>
        <dbReference type="ARBA" id="ARBA00022692"/>
    </source>
</evidence>
<dbReference type="GO" id="GO:0005509">
    <property type="term" value="F:calcium ion binding"/>
    <property type="evidence" value="ECO:0007669"/>
    <property type="project" value="InterPro"/>
</dbReference>
<reference evidence="10" key="2">
    <citation type="submission" date="2024-04" db="EMBL/GenBank/DDBJ databases">
        <authorList>
            <person name="Chen Y."/>
            <person name="Shah S."/>
            <person name="Dougan E. K."/>
            <person name="Thang M."/>
            <person name="Chan C."/>
        </authorList>
    </citation>
    <scope>NUCLEOTIDE SEQUENCE [LARGE SCALE GENOMIC DNA]</scope>
</reference>
<accession>A0A9P1GLB0</accession>
<keyword evidence="12" id="KW-1185">Reference proteome</keyword>
<dbReference type="Gene3D" id="1.10.287.70">
    <property type="match status" value="1"/>
</dbReference>
<dbReference type="CDD" id="cd00051">
    <property type="entry name" value="EFh"/>
    <property type="match status" value="1"/>
</dbReference>
<keyword evidence="11" id="KW-0406">Ion transport</keyword>
<dbReference type="SUPFAM" id="SSF81324">
    <property type="entry name" value="Voltage-gated potassium channels"/>
    <property type="match status" value="1"/>
</dbReference>
<dbReference type="OrthoDB" id="432020at2759"/>
<dbReference type="AlphaFoldDB" id="A0A9P1GLB0"/>
<dbReference type="Pfam" id="PF00036">
    <property type="entry name" value="EF-hand_1"/>
    <property type="match status" value="1"/>
</dbReference>
<protein>
    <submittedName>
        <fullName evidence="11">Sodium channel protein type 11 subunit alpha</fullName>
    </submittedName>
</protein>
<comment type="subcellular location">
    <subcellularLocation>
        <location evidence="1">Membrane</location>
        <topology evidence="1">Multi-pass membrane protein</topology>
    </subcellularLocation>
</comment>
<evidence type="ECO:0000313" key="10">
    <source>
        <dbReference type="EMBL" id="CAL1168402.1"/>
    </source>
</evidence>
<dbReference type="Gene3D" id="1.10.238.10">
    <property type="entry name" value="EF-hand"/>
    <property type="match status" value="1"/>
</dbReference>
<dbReference type="Pfam" id="PF00520">
    <property type="entry name" value="Ion_trans"/>
    <property type="match status" value="1"/>
</dbReference>
<evidence type="ECO:0000256" key="1">
    <source>
        <dbReference type="ARBA" id="ARBA00004141"/>
    </source>
</evidence>
<comment type="caution">
    <text evidence="9">The sequence shown here is derived from an EMBL/GenBank/DDBJ whole genome shotgun (WGS) entry which is preliminary data.</text>
</comment>
<keyword evidence="5 7" id="KW-0472">Membrane</keyword>
<feature type="domain" description="EF-hand" evidence="8">
    <location>
        <begin position="456"/>
        <end position="491"/>
    </location>
</feature>
<keyword evidence="2 7" id="KW-0812">Transmembrane</keyword>
<dbReference type="InterPro" id="IPR018247">
    <property type="entry name" value="EF_Hand_1_Ca_BS"/>
</dbReference>
<organism evidence="9">
    <name type="scientific">Cladocopium goreaui</name>
    <dbReference type="NCBI Taxonomy" id="2562237"/>
    <lineage>
        <taxon>Eukaryota</taxon>
        <taxon>Sar</taxon>
        <taxon>Alveolata</taxon>
        <taxon>Dinophyceae</taxon>
        <taxon>Suessiales</taxon>
        <taxon>Symbiodiniaceae</taxon>
        <taxon>Cladocopium</taxon>
    </lineage>
</organism>
<dbReference type="EMBL" id="CAMXCT010006511">
    <property type="protein sequence ID" value="CAI4015027.1"/>
    <property type="molecule type" value="Genomic_DNA"/>
</dbReference>
<evidence type="ECO:0000256" key="6">
    <source>
        <dbReference type="SAM" id="Coils"/>
    </source>
</evidence>
<keyword evidence="11" id="KW-0813">Transport</keyword>
<dbReference type="InterPro" id="IPR043203">
    <property type="entry name" value="VGCC_Ca_Na"/>
</dbReference>
<dbReference type="InterPro" id="IPR002048">
    <property type="entry name" value="EF_hand_dom"/>
</dbReference>
<dbReference type="PANTHER" id="PTHR10037">
    <property type="entry name" value="VOLTAGE-GATED CATION CHANNEL CALCIUM AND SODIUM"/>
    <property type="match status" value="1"/>
</dbReference>
<sequence length="596" mass="66766">MSRRPSDLYQNPIVSVCPDDLRTQPDWLEQQAWFLATLDAKFSQQADLIKDLLDTSLAGGGGSFCHGSRLEPHGIHGSDAPGDNEEELPVLVAADCEESEEIEEDVGELEQPENKDGSFATLRLRSLRATLRGSRDSDDRTARKSDTIRKATQVLGAKVMNEKLADEPPLRQFVKKRLDTFMALVVAANISVMVLMTQWAGRNSDVALGLEEEAWPFFSQEFFDGLEYVFYSLYLIDVLLRSYVLRREWCYDPVEGVQFMNLFDATLVVISTFELILLPAIVSGGTSAQANAVRLLKLVRIVRTLRIIKAVSVFRQLRVLVATCLASIGALIWSMVLLMLLKLAVSLMAGQALQTFIQDESEDLDARYEMNNLYGSFTRAFYTFFEITHSGSWPSRVRPVLEKVSPWYSVLFLPYIALVVFAVIRVVTALFIKETLASAANDAEMVIEESRRMAVEYQERLEELFRLVDNDGDGSLSAEEFVQAMELPSVQQYLKFLEVTVRDCGPLFEILAQGDGQITITEFCKGLMQIKGQARALDIVVLQHENTKLQHDIGEVLQIVRGFDLRARERASRAHAALQARGSVLSSQRGLLASLA</sequence>
<dbReference type="Gene3D" id="1.20.120.350">
    <property type="entry name" value="Voltage-gated potassium channels. Chain C"/>
    <property type="match status" value="1"/>
</dbReference>
<dbReference type="PANTHER" id="PTHR10037:SF62">
    <property type="entry name" value="SODIUM CHANNEL PROTEIN 60E"/>
    <property type="match status" value="1"/>
</dbReference>
<dbReference type="EMBL" id="CAMXCT030006511">
    <property type="protein sequence ID" value="CAL4802339.1"/>
    <property type="molecule type" value="Genomic_DNA"/>
</dbReference>
<evidence type="ECO:0000256" key="4">
    <source>
        <dbReference type="ARBA" id="ARBA00022989"/>
    </source>
</evidence>
<dbReference type="SUPFAM" id="SSF47473">
    <property type="entry name" value="EF-hand"/>
    <property type="match status" value="1"/>
</dbReference>
<evidence type="ECO:0000313" key="9">
    <source>
        <dbReference type="EMBL" id="CAI4015027.1"/>
    </source>
</evidence>
<dbReference type="GO" id="GO:0001518">
    <property type="term" value="C:voltage-gated sodium channel complex"/>
    <property type="evidence" value="ECO:0007669"/>
    <property type="project" value="TreeGrafter"/>
</dbReference>
<dbReference type="InterPro" id="IPR011992">
    <property type="entry name" value="EF-hand-dom_pair"/>
</dbReference>
<feature type="transmembrane region" description="Helical" evidence="7">
    <location>
        <begin position="407"/>
        <end position="432"/>
    </location>
</feature>
<reference evidence="9" key="1">
    <citation type="submission" date="2022-10" db="EMBL/GenBank/DDBJ databases">
        <authorList>
            <person name="Chen Y."/>
            <person name="Dougan E. K."/>
            <person name="Chan C."/>
            <person name="Rhodes N."/>
            <person name="Thang M."/>
        </authorList>
    </citation>
    <scope>NUCLEOTIDE SEQUENCE</scope>
</reference>
<dbReference type="PROSITE" id="PS00018">
    <property type="entry name" value="EF_HAND_1"/>
    <property type="match status" value="1"/>
</dbReference>
<dbReference type="InterPro" id="IPR027359">
    <property type="entry name" value="Volt_channel_dom_sf"/>
</dbReference>
<feature type="transmembrane region" description="Helical" evidence="7">
    <location>
        <begin position="276"/>
        <end position="296"/>
    </location>
</feature>
<keyword evidence="4 7" id="KW-1133">Transmembrane helix</keyword>
<dbReference type="InterPro" id="IPR005821">
    <property type="entry name" value="Ion_trans_dom"/>
</dbReference>
<keyword evidence="3" id="KW-0106">Calcium</keyword>
<keyword evidence="6" id="KW-0175">Coiled coil</keyword>
<feature type="transmembrane region" description="Helical" evidence="7">
    <location>
        <begin position="181"/>
        <end position="200"/>
    </location>
</feature>
<dbReference type="GO" id="GO:0005248">
    <property type="term" value="F:voltage-gated sodium channel activity"/>
    <property type="evidence" value="ECO:0007669"/>
    <property type="project" value="TreeGrafter"/>
</dbReference>
<evidence type="ECO:0000256" key="7">
    <source>
        <dbReference type="SAM" id="Phobius"/>
    </source>
</evidence>
<dbReference type="SMART" id="SM00054">
    <property type="entry name" value="EFh"/>
    <property type="match status" value="1"/>
</dbReference>
<feature type="coiled-coil region" evidence="6">
    <location>
        <begin position="440"/>
        <end position="467"/>
    </location>
</feature>
<dbReference type="Proteomes" id="UP001152797">
    <property type="component" value="Unassembled WGS sequence"/>
</dbReference>
<proteinExistence type="predicted"/>
<evidence type="ECO:0000256" key="5">
    <source>
        <dbReference type="ARBA" id="ARBA00023136"/>
    </source>
</evidence>
<dbReference type="EMBL" id="CAMXCT020006511">
    <property type="protein sequence ID" value="CAL1168402.1"/>
    <property type="molecule type" value="Genomic_DNA"/>
</dbReference>
<evidence type="ECO:0000256" key="3">
    <source>
        <dbReference type="ARBA" id="ARBA00022837"/>
    </source>
</evidence>
<feature type="transmembrane region" description="Helical" evidence="7">
    <location>
        <begin position="317"/>
        <end position="341"/>
    </location>
</feature>
<gene>
    <name evidence="9" type="ORF">C1SCF055_LOCUS39881</name>
</gene>
<name>A0A9P1GLB0_9DINO</name>
<dbReference type="PROSITE" id="PS50222">
    <property type="entry name" value="EF_HAND_2"/>
    <property type="match status" value="1"/>
</dbReference>
<keyword evidence="11" id="KW-0407">Ion channel</keyword>
<evidence type="ECO:0000313" key="12">
    <source>
        <dbReference type="Proteomes" id="UP001152797"/>
    </source>
</evidence>